<dbReference type="AlphaFoldDB" id="A0A0F9NNP2"/>
<organism evidence="1">
    <name type="scientific">marine sediment metagenome</name>
    <dbReference type="NCBI Taxonomy" id="412755"/>
    <lineage>
        <taxon>unclassified sequences</taxon>
        <taxon>metagenomes</taxon>
        <taxon>ecological metagenomes</taxon>
    </lineage>
</organism>
<proteinExistence type="predicted"/>
<gene>
    <name evidence="1" type="ORF">LCGC14_1314690</name>
</gene>
<sequence length="251" mass="28458">MASLKLTYSEVYNQVSDYLGKGLTPAGADLTRMKSITLRAYRKFLYPINPATGKHHLWSFLHYPTVLTTIAGQYIYEFPDDFSSLIVSFTSTDTQTYINPIPKSVWQILNMHTIATTVTTSYPQFYAIRAGRYIKEIGQKYEVVFWPEPDSNYIYEYTYEIEPPALSATTDYFVGGARASEAILQLALAEAELQEEEKGGVQYQEAQRIVMAMISADNRNTPKSVGYNGDPSMYPETRGYTHISEVTYTTD</sequence>
<comment type="caution">
    <text evidence="1">The sequence shown here is derived from an EMBL/GenBank/DDBJ whole genome shotgun (WGS) entry which is preliminary data.</text>
</comment>
<dbReference type="Pfam" id="PF24175">
    <property type="entry name" value="SU10_adaptor"/>
    <property type="match status" value="1"/>
</dbReference>
<name>A0A0F9NNP2_9ZZZZ</name>
<dbReference type="EMBL" id="LAZR01007792">
    <property type="protein sequence ID" value="KKM82912.1"/>
    <property type="molecule type" value="Genomic_DNA"/>
</dbReference>
<evidence type="ECO:0000313" key="1">
    <source>
        <dbReference type="EMBL" id="KKM82912.1"/>
    </source>
</evidence>
<reference evidence="1" key="1">
    <citation type="journal article" date="2015" name="Nature">
        <title>Complex archaea that bridge the gap between prokaryotes and eukaryotes.</title>
        <authorList>
            <person name="Spang A."/>
            <person name="Saw J.H."/>
            <person name="Jorgensen S.L."/>
            <person name="Zaremba-Niedzwiedzka K."/>
            <person name="Martijn J."/>
            <person name="Lind A.E."/>
            <person name="van Eijk R."/>
            <person name="Schleper C."/>
            <person name="Guy L."/>
            <person name="Ettema T.J."/>
        </authorList>
    </citation>
    <scope>NUCLEOTIDE SEQUENCE</scope>
</reference>
<accession>A0A0F9NNP2</accession>
<protein>
    <submittedName>
        <fullName evidence="1">Uncharacterized protein</fullName>
    </submittedName>
</protein>
<dbReference type="InterPro" id="IPR056209">
    <property type="entry name" value="SU10_adaptor"/>
</dbReference>